<sequence>MLIESRPATDPEVDALVAAQQRELREADGGLDGQATVVHDGIRYLVVVDGGRVVACGGVQSLDAETGELKRMYVRPAYRGRGIARQLLSALEELAFQRGHSVLCLETGSYLPAAIGLYTSCGYQPIPVYGEYVHNPYSVCFAKRLPVAA</sequence>
<dbReference type="SUPFAM" id="SSF55729">
    <property type="entry name" value="Acyl-CoA N-acyltransferases (Nat)"/>
    <property type="match status" value="1"/>
</dbReference>
<dbReference type="PANTHER" id="PTHR43877:SF2">
    <property type="entry name" value="AMINOALKYLPHOSPHONATE N-ACETYLTRANSFERASE-RELATED"/>
    <property type="match status" value="1"/>
</dbReference>
<evidence type="ECO:0000259" key="3">
    <source>
        <dbReference type="PROSITE" id="PS51186"/>
    </source>
</evidence>
<proteinExistence type="predicted"/>
<dbReference type="Pfam" id="PF00583">
    <property type="entry name" value="Acetyltransf_1"/>
    <property type="match status" value="1"/>
</dbReference>
<organism evidence="4 5">
    <name type="scientific">Micromonospora wenchangensis</name>
    <dbReference type="NCBI Taxonomy" id="1185415"/>
    <lineage>
        <taxon>Bacteria</taxon>
        <taxon>Bacillati</taxon>
        <taxon>Actinomycetota</taxon>
        <taxon>Actinomycetes</taxon>
        <taxon>Micromonosporales</taxon>
        <taxon>Micromonosporaceae</taxon>
        <taxon>Micromonospora</taxon>
    </lineage>
</organism>
<dbReference type="EMBL" id="MZMV01000105">
    <property type="protein sequence ID" value="OWU97224.1"/>
    <property type="molecule type" value="Genomic_DNA"/>
</dbReference>
<dbReference type="OrthoDB" id="70840at2"/>
<dbReference type="Proteomes" id="UP000197174">
    <property type="component" value="Unassembled WGS sequence"/>
</dbReference>
<evidence type="ECO:0000256" key="1">
    <source>
        <dbReference type="ARBA" id="ARBA00022679"/>
    </source>
</evidence>
<feature type="domain" description="N-acetyltransferase" evidence="3">
    <location>
        <begin position="3"/>
        <end position="146"/>
    </location>
</feature>
<name>A0A246R8Z1_9ACTN</name>
<gene>
    <name evidence="4" type="ORF">B5D80_31705</name>
</gene>
<protein>
    <submittedName>
        <fullName evidence="4">GNAT family N-acetyltransferase</fullName>
    </submittedName>
</protein>
<dbReference type="CDD" id="cd04301">
    <property type="entry name" value="NAT_SF"/>
    <property type="match status" value="1"/>
</dbReference>
<dbReference type="PROSITE" id="PS51186">
    <property type="entry name" value="GNAT"/>
    <property type="match status" value="1"/>
</dbReference>
<reference evidence="4 5" key="1">
    <citation type="submission" date="2017-03" db="EMBL/GenBank/DDBJ databases">
        <title>Whole genome sequence of Micromonospora wenchangensis, isolated from mangrove soil.</title>
        <authorList>
            <person name="Yang H."/>
        </authorList>
    </citation>
    <scope>NUCLEOTIDE SEQUENCE [LARGE SCALE GENOMIC DNA]</scope>
    <source>
        <strain evidence="4 5">CCTCC AA 2012002</strain>
    </source>
</reference>
<keyword evidence="2" id="KW-0012">Acyltransferase</keyword>
<dbReference type="InterPro" id="IPR000182">
    <property type="entry name" value="GNAT_dom"/>
</dbReference>
<keyword evidence="5" id="KW-1185">Reference proteome</keyword>
<evidence type="ECO:0000256" key="2">
    <source>
        <dbReference type="ARBA" id="ARBA00023315"/>
    </source>
</evidence>
<keyword evidence="1 4" id="KW-0808">Transferase</keyword>
<dbReference type="PANTHER" id="PTHR43877">
    <property type="entry name" value="AMINOALKYLPHOSPHONATE N-ACETYLTRANSFERASE-RELATED-RELATED"/>
    <property type="match status" value="1"/>
</dbReference>
<comment type="caution">
    <text evidence="4">The sequence shown here is derived from an EMBL/GenBank/DDBJ whole genome shotgun (WGS) entry which is preliminary data.</text>
</comment>
<dbReference type="AlphaFoldDB" id="A0A246R8Z1"/>
<evidence type="ECO:0000313" key="5">
    <source>
        <dbReference type="Proteomes" id="UP000197174"/>
    </source>
</evidence>
<dbReference type="InterPro" id="IPR016181">
    <property type="entry name" value="Acyl_CoA_acyltransferase"/>
</dbReference>
<dbReference type="GO" id="GO:0016747">
    <property type="term" value="F:acyltransferase activity, transferring groups other than amino-acyl groups"/>
    <property type="evidence" value="ECO:0007669"/>
    <property type="project" value="InterPro"/>
</dbReference>
<dbReference type="Gene3D" id="3.40.630.30">
    <property type="match status" value="1"/>
</dbReference>
<dbReference type="InterPro" id="IPR050832">
    <property type="entry name" value="Bact_Acetyltransf"/>
</dbReference>
<evidence type="ECO:0000313" key="4">
    <source>
        <dbReference type="EMBL" id="OWU97224.1"/>
    </source>
</evidence>
<dbReference type="RefSeq" id="WP_088647598.1">
    <property type="nucleotide sequence ID" value="NZ_CBDRBW010000016.1"/>
</dbReference>
<accession>A0A246R8Z1</accession>